<dbReference type="EMBL" id="SMAD01000006">
    <property type="protein sequence ID" value="TCS86829.1"/>
    <property type="molecule type" value="Genomic_DNA"/>
</dbReference>
<keyword evidence="2" id="KW-0732">Signal</keyword>
<feature type="signal peptide" evidence="2">
    <location>
        <begin position="1"/>
        <end position="24"/>
    </location>
</feature>
<dbReference type="OrthoDB" id="794214at2"/>
<evidence type="ECO:0000313" key="4">
    <source>
        <dbReference type="EMBL" id="TCS86829.1"/>
    </source>
</evidence>
<dbReference type="AlphaFoldDB" id="A0A4R3KRR0"/>
<organism evidence="4 5">
    <name type="scientific">Anseongella ginsenosidimutans</name>
    <dbReference type="NCBI Taxonomy" id="496056"/>
    <lineage>
        <taxon>Bacteria</taxon>
        <taxon>Pseudomonadati</taxon>
        <taxon>Bacteroidota</taxon>
        <taxon>Sphingobacteriia</taxon>
        <taxon>Sphingobacteriales</taxon>
        <taxon>Sphingobacteriaceae</taxon>
        <taxon>Anseongella</taxon>
    </lineage>
</organism>
<proteinExistence type="predicted"/>
<evidence type="ECO:0000313" key="5">
    <source>
        <dbReference type="Proteomes" id="UP000295807"/>
    </source>
</evidence>
<evidence type="ECO:0000256" key="2">
    <source>
        <dbReference type="SAM" id="SignalP"/>
    </source>
</evidence>
<sequence length="237" mass="25447">MKRFPAKLLISIILLSGCIPSATAQNSQSRDISGFEAISLEGSFEVFIEEGARESLRMEGDSETMNKIKTEVRDGTLKIYTERKWWDWKGWIDNGPVNIYITYKELNALSVSGSGTIKSESELRNNSLGLYVSGSGNIQAPINVSSLESHISGSGKLVVSGSSGEADIRVSGSGDFSGKNLEVNEAEIHISGSGNAWLRVEEELEARISGSGNVHYSGNPVRKSISSSGSGKAIARN</sequence>
<accession>A0A4R3KRR0</accession>
<feature type="domain" description="Putative auto-transporter adhesin head GIN" evidence="3">
    <location>
        <begin position="35"/>
        <end position="220"/>
    </location>
</feature>
<dbReference type="PANTHER" id="PTHR39200">
    <property type="entry name" value="HYPOTHETICAL EXPORTED PROTEIN"/>
    <property type="match status" value="1"/>
</dbReference>
<protein>
    <submittedName>
        <fullName evidence="4">Putative autotransporter adhesin-like protein</fullName>
    </submittedName>
</protein>
<gene>
    <name evidence="4" type="ORF">EDD80_106140</name>
</gene>
<dbReference type="Proteomes" id="UP000295807">
    <property type="component" value="Unassembled WGS sequence"/>
</dbReference>
<evidence type="ECO:0000256" key="1">
    <source>
        <dbReference type="SAM" id="MobiDB-lite"/>
    </source>
</evidence>
<feature type="compositionally biased region" description="Low complexity" evidence="1">
    <location>
        <begin position="222"/>
        <end position="237"/>
    </location>
</feature>
<dbReference type="Pfam" id="PF10988">
    <property type="entry name" value="DUF2807"/>
    <property type="match status" value="1"/>
</dbReference>
<dbReference type="Gene3D" id="2.160.20.120">
    <property type="match status" value="1"/>
</dbReference>
<name>A0A4R3KRR0_9SPHI</name>
<reference evidence="4 5" key="1">
    <citation type="submission" date="2019-03" db="EMBL/GenBank/DDBJ databases">
        <title>Genomic Encyclopedia of Type Strains, Phase IV (KMG-IV): sequencing the most valuable type-strain genomes for metagenomic binning, comparative biology and taxonomic classification.</title>
        <authorList>
            <person name="Goeker M."/>
        </authorList>
    </citation>
    <scope>NUCLEOTIDE SEQUENCE [LARGE SCALE GENOMIC DNA]</scope>
    <source>
        <strain evidence="4 5">DSM 21100</strain>
    </source>
</reference>
<dbReference type="PANTHER" id="PTHR39200:SF1">
    <property type="entry name" value="AUTO-TRANSPORTER ADHESIN HEAD GIN DOMAIN-CONTAINING PROTEIN-RELATED"/>
    <property type="match status" value="1"/>
</dbReference>
<evidence type="ECO:0000259" key="3">
    <source>
        <dbReference type="Pfam" id="PF10988"/>
    </source>
</evidence>
<dbReference type="RefSeq" id="WP_132129391.1">
    <property type="nucleotide sequence ID" value="NZ_CP042432.1"/>
</dbReference>
<feature type="region of interest" description="Disordered" evidence="1">
    <location>
        <begin position="210"/>
        <end position="237"/>
    </location>
</feature>
<comment type="caution">
    <text evidence="4">The sequence shown here is derived from an EMBL/GenBank/DDBJ whole genome shotgun (WGS) entry which is preliminary data.</text>
</comment>
<keyword evidence="5" id="KW-1185">Reference proteome</keyword>
<dbReference type="PROSITE" id="PS51257">
    <property type="entry name" value="PROKAR_LIPOPROTEIN"/>
    <property type="match status" value="1"/>
</dbReference>
<feature type="chain" id="PRO_5020334661" evidence="2">
    <location>
        <begin position="25"/>
        <end position="237"/>
    </location>
</feature>
<dbReference type="InterPro" id="IPR021255">
    <property type="entry name" value="DUF2807"/>
</dbReference>